<sequence length="246" mass="26766">MLPEEQLPAFLEIPIPAQEMPTSLDEIEKLIDLAVRHLDALSKKLNALEVTDPLASPLFDKKRNVVSNLRRLRLKKTNLAKATKKNQRSKVAQIAQAAQAKVVQATQSLKRSLSPHPPGSKPGLGKRKRTVSGTSVSTLTDLEDAPRPTDGERMAMEEPSTEADPTAMDVDPRSLEFEKEKTSEQEVTTEPHDTEADKTGAPSGSPKLSIPPPDPTLPQEEPQSDAKPTPPPAGGEQIFGTVTRLR</sequence>
<evidence type="ECO:0000313" key="2">
    <source>
        <dbReference type="EMBL" id="KAJ2920826.1"/>
    </source>
</evidence>
<feature type="non-terminal residue" evidence="2">
    <location>
        <position position="246"/>
    </location>
</feature>
<dbReference type="AlphaFoldDB" id="A0A9W8M835"/>
<gene>
    <name evidence="2" type="ORF">H1R20_g16270</name>
</gene>
<evidence type="ECO:0000313" key="3">
    <source>
        <dbReference type="Proteomes" id="UP001140091"/>
    </source>
</evidence>
<feature type="region of interest" description="Disordered" evidence="1">
    <location>
        <begin position="106"/>
        <end position="246"/>
    </location>
</feature>
<dbReference type="Proteomes" id="UP001140091">
    <property type="component" value="Unassembled WGS sequence"/>
</dbReference>
<keyword evidence="3" id="KW-1185">Reference proteome</keyword>
<protein>
    <submittedName>
        <fullName evidence="2">Uncharacterized protein</fullName>
    </submittedName>
</protein>
<feature type="compositionally biased region" description="Basic and acidic residues" evidence="1">
    <location>
        <begin position="170"/>
        <end position="198"/>
    </location>
</feature>
<dbReference type="EMBL" id="JANBPK010001751">
    <property type="protein sequence ID" value="KAJ2920826.1"/>
    <property type="molecule type" value="Genomic_DNA"/>
</dbReference>
<organism evidence="2 3">
    <name type="scientific">Candolleomyces eurysporus</name>
    <dbReference type="NCBI Taxonomy" id="2828524"/>
    <lineage>
        <taxon>Eukaryota</taxon>
        <taxon>Fungi</taxon>
        <taxon>Dikarya</taxon>
        <taxon>Basidiomycota</taxon>
        <taxon>Agaricomycotina</taxon>
        <taxon>Agaricomycetes</taxon>
        <taxon>Agaricomycetidae</taxon>
        <taxon>Agaricales</taxon>
        <taxon>Agaricineae</taxon>
        <taxon>Psathyrellaceae</taxon>
        <taxon>Candolleomyces</taxon>
    </lineage>
</organism>
<accession>A0A9W8M835</accession>
<reference evidence="2" key="1">
    <citation type="submission" date="2022-06" db="EMBL/GenBank/DDBJ databases">
        <title>Genome Sequence of Candolleomyces eurysporus.</title>
        <authorList>
            <person name="Buettner E."/>
        </authorList>
    </citation>
    <scope>NUCLEOTIDE SEQUENCE</scope>
    <source>
        <strain evidence="2">VTCC 930004</strain>
    </source>
</reference>
<feature type="compositionally biased region" description="Polar residues" evidence="1">
    <location>
        <begin position="131"/>
        <end position="140"/>
    </location>
</feature>
<feature type="compositionally biased region" description="Basic and acidic residues" evidence="1">
    <location>
        <begin position="144"/>
        <end position="156"/>
    </location>
</feature>
<name>A0A9W8M835_9AGAR</name>
<proteinExistence type="predicted"/>
<evidence type="ECO:0000256" key="1">
    <source>
        <dbReference type="SAM" id="MobiDB-lite"/>
    </source>
</evidence>
<comment type="caution">
    <text evidence="2">The sequence shown here is derived from an EMBL/GenBank/DDBJ whole genome shotgun (WGS) entry which is preliminary data.</text>
</comment>